<dbReference type="OrthoDB" id="3169239at2"/>
<dbReference type="GO" id="GO:0046872">
    <property type="term" value="F:metal ion binding"/>
    <property type="evidence" value="ECO:0007669"/>
    <property type="project" value="UniProtKB-KW"/>
</dbReference>
<dbReference type="STRING" id="1469144.LI90_2176"/>
<accession>A0A132MTC0</accession>
<evidence type="ECO:0000256" key="5">
    <source>
        <dbReference type="ARBA" id="ARBA00022643"/>
    </source>
</evidence>
<dbReference type="AlphaFoldDB" id="A0A132MTC0"/>
<evidence type="ECO:0000256" key="6">
    <source>
        <dbReference type="ARBA" id="ARBA00022723"/>
    </source>
</evidence>
<keyword evidence="6" id="KW-0479">Metal-binding</keyword>
<evidence type="ECO:0000259" key="11">
    <source>
        <dbReference type="Pfam" id="PF07992"/>
    </source>
</evidence>
<dbReference type="Gene3D" id="3.40.50.720">
    <property type="entry name" value="NAD(P)-binding Rossmann-like Domain"/>
    <property type="match status" value="1"/>
</dbReference>
<proteinExistence type="inferred from homology"/>
<sequence>MLLTETFELRGRTAPSRVLFGPHETNLARRRAIGDRHVAYYARRAAGGAGIIVTETASVHESDWPYERAPLAADCGPGWAAVAEACRTRGAVVLAGLGHAGLQGSSAYSQAALWAPSRVPDAASREMPMEMEQPEIEALVAGFAEAAALAARSGLDGVEVNAGQHSLLRQFHSGLTNHRSDEYGTDRLRLTREVLTAVRAALGEDRVLGLRLCCDELAPWAGVTPEQAAEQAVALAGLVDYIVVVRGSIYSVSATRPDLHTEPGFNMELCRGIRAAVAGRVPVVLQGSVVDPAQAEQALADGVADLVEMTRAQIADPELVAKVRAGTPWRVRPCTRCNQTCRVRDNRNPIVTCVGEPRSGHETEDPPVEGRDAVSRRVLVVGGGPAGLEAARVLASRGHTVTLAERSHRLGGMLRLAAVAHGRSSLAAFADWLEEEVRGLGVTVRLGVEVTADDLDAAAAEGTAVVLATGSVDGPRSYAVHPDACVRTSVDLLAAVEQDRWNLLPDGPVVVHDPVGGPVGVAVAELLAAHGRDTAIVTQDQVVGTQLSLTGDLADANVRLVQAGVRRELRSLLRSVEPGHVVVEDRWTGERRELPCALLVDCGHRLPEETLYLARPGTPRAGDCVAPRTVHEAVLEGRRVALAVGAGHDRRVEFVAGGVR</sequence>
<gene>
    <name evidence="12" type="ORF">LI90_2176</name>
</gene>
<comment type="caution">
    <text evidence="12">The sequence shown here is derived from an EMBL/GenBank/DDBJ whole genome shotgun (WGS) entry which is preliminary data.</text>
</comment>
<dbReference type="PRINTS" id="PR00419">
    <property type="entry name" value="ADXRDTASE"/>
</dbReference>
<dbReference type="Pfam" id="PF07992">
    <property type="entry name" value="Pyr_redox_2"/>
    <property type="match status" value="1"/>
</dbReference>
<dbReference type="GO" id="GO:0008670">
    <property type="term" value="F:2,4-dienoyl-CoA reductase (NADPH) activity"/>
    <property type="evidence" value="ECO:0007669"/>
    <property type="project" value="TreeGrafter"/>
</dbReference>
<evidence type="ECO:0000256" key="3">
    <source>
        <dbReference type="ARBA" id="ARBA00011048"/>
    </source>
</evidence>
<dbReference type="SUPFAM" id="SSF51971">
    <property type="entry name" value="Nucleotide-binding domain"/>
    <property type="match status" value="1"/>
</dbReference>
<dbReference type="SUPFAM" id="SSF51905">
    <property type="entry name" value="FAD/NAD(P)-binding domain"/>
    <property type="match status" value="1"/>
</dbReference>
<keyword evidence="4" id="KW-0285">Flavoprotein</keyword>
<dbReference type="RefSeq" id="WP_066887404.1">
    <property type="nucleotide sequence ID" value="NZ_LAXD01000001.1"/>
</dbReference>
<dbReference type="PANTHER" id="PTHR42917:SF2">
    <property type="entry name" value="2,4-DIENOYL-COA REDUCTASE [(2E)-ENOYL-COA-PRODUCING]"/>
    <property type="match status" value="1"/>
</dbReference>
<feature type="domain" description="FAD/NAD(P)-binding" evidence="11">
    <location>
        <begin position="377"/>
        <end position="601"/>
    </location>
</feature>
<evidence type="ECO:0000256" key="1">
    <source>
        <dbReference type="ARBA" id="ARBA00001917"/>
    </source>
</evidence>
<dbReference type="InterPro" id="IPR036188">
    <property type="entry name" value="FAD/NAD-bd_sf"/>
</dbReference>
<dbReference type="Gene3D" id="3.20.20.70">
    <property type="entry name" value="Aldolase class I"/>
    <property type="match status" value="1"/>
</dbReference>
<dbReference type="InterPro" id="IPR023967">
    <property type="entry name" value="CHP03996_oxidoreductase"/>
</dbReference>
<comment type="cofactor">
    <cofactor evidence="1">
        <name>FMN</name>
        <dbReference type="ChEBI" id="CHEBI:58210"/>
    </cofactor>
</comment>
<keyword evidence="13" id="KW-1185">Reference proteome</keyword>
<name>A0A132MTC0_9ACTN</name>
<evidence type="ECO:0000256" key="7">
    <source>
        <dbReference type="ARBA" id="ARBA00023002"/>
    </source>
</evidence>
<dbReference type="InterPro" id="IPR013785">
    <property type="entry name" value="Aldolase_TIM"/>
</dbReference>
<feature type="domain" description="NADH:flavin oxidoreductase/NADH oxidase N-terminal" evidence="10">
    <location>
        <begin position="16"/>
        <end position="327"/>
    </location>
</feature>
<dbReference type="Gene3D" id="3.50.50.60">
    <property type="entry name" value="FAD/NAD(P)-binding domain"/>
    <property type="match status" value="1"/>
</dbReference>
<evidence type="ECO:0000313" key="12">
    <source>
        <dbReference type="EMBL" id="KWX01148.1"/>
    </source>
</evidence>
<dbReference type="InterPro" id="IPR001155">
    <property type="entry name" value="OxRdtase_FMN_N"/>
</dbReference>
<dbReference type="InterPro" id="IPR023753">
    <property type="entry name" value="FAD/NAD-binding_dom"/>
</dbReference>
<dbReference type="Proteomes" id="UP000070188">
    <property type="component" value="Unassembled WGS sequence"/>
</dbReference>
<reference evidence="13" key="1">
    <citation type="submission" date="2015-04" db="EMBL/GenBank/DDBJ databases">
        <title>Physiological reanalysis, assessment of diazotrophy, and genome sequences of multiple isolates of Streptomyces thermoautotrophicus.</title>
        <authorList>
            <person name="MacKellar D.C."/>
            <person name="Lieber L."/>
            <person name="Norman J."/>
            <person name="Bolger A."/>
            <person name="Tobin C."/>
            <person name="Murray J.W."/>
            <person name="Chang R."/>
            <person name="Ford T."/>
            <person name="Nguyen P.Q."/>
            <person name="Woodward J."/>
            <person name="Permingeat H."/>
            <person name="Joshi N.S."/>
            <person name="Silver P.A."/>
            <person name="Usadel B."/>
            <person name="Rutherford A.W."/>
            <person name="Friesen M."/>
            <person name="Prell J."/>
        </authorList>
    </citation>
    <scope>NUCLEOTIDE SEQUENCE [LARGE SCALE GENOMIC DNA]</scope>
    <source>
        <strain evidence="13">H1</strain>
    </source>
</reference>
<dbReference type="PANTHER" id="PTHR42917">
    <property type="entry name" value="2,4-DIENOYL-COA REDUCTASE"/>
    <property type="match status" value="1"/>
</dbReference>
<dbReference type="Pfam" id="PF00724">
    <property type="entry name" value="Oxidored_FMN"/>
    <property type="match status" value="1"/>
</dbReference>
<evidence type="ECO:0000256" key="8">
    <source>
        <dbReference type="ARBA" id="ARBA00023004"/>
    </source>
</evidence>
<dbReference type="NCBIfam" id="TIGR03996">
    <property type="entry name" value="mycofact_OYE_1"/>
    <property type="match status" value="1"/>
</dbReference>
<dbReference type="EMBL" id="LAXD01000001">
    <property type="protein sequence ID" value="KWX01148.1"/>
    <property type="molecule type" value="Genomic_DNA"/>
</dbReference>
<comment type="similarity">
    <text evidence="3">In the N-terminal section; belongs to the NADH:flavin oxidoreductase/NADH oxidase family.</text>
</comment>
<dbReference type="SUPFAM" id="SSF51395">
    <property type="entry name" value="FMN-linked oxidoreductases"/>
    <property type="match status" value="1"/>
</dbReference>
<dbReference type="GO" id="GO:0010181">
    <property type="term" value="F:FMN binding"/>
    <property type="evidence" value="ECO:0007669"/>
    <property type="project" value="InterPro"/>
</dbReference>
<evidence type="ECO:0000256" key="4">
    <source>
        <dbReference type="ARBA" id="ARBA00022630"/>
    </source>
</evidence>
<dbReference type="GO" id="GO:0051536">
    <property type="term" value="F:iron-sulfur cluster binding"/>
    <property type="evidence" value="ECO:0007669"/>
    <property type="project" value="UniProtKB-KW"/>
</dbReference>
<keyword evidence="8" id="KW-0408">Iron</keyword>
<protein>
    <submittedName>
        <fullName evidence="12">NADH:flavin oxidoreductase/NADH oxidase</fullName>
    </submittedName>
</protein>
<dbReference type="InterPro" id="IPR051793">
    <property type="entry name" value="NADH:flavin_oxidoreductase"/>
</dbReference>
<comment type="cofactor">
    <cofactor evidence="2">
        <name>[4Fe-4S] cluster</name>
        <dbReference type="ChEBI" id="CHEBI:49883"/>
    </cofactor>
</comment>
<evidence type="ECO:0000259" key="10">
    <source>
        <dbReference type="Pfam" id="PF00724"/>
    </source>
</evidence>
<evidence type="ECO:0000313" key="13">
    <source>
        <dbReference type="Proteomes" id="UP000070188"/>
    </source>
</evidence>
<dbReference type="PATRIC" id="fig|1469144.10.peg.2359"/>
<evidence type="ECO:0000256" key="9">
    <source>
        <dbReference type="ARBA" id="ARBA00023014"/>
    </source>
</evidence>
<dbReference type="GO" id="GO:0033543">
    <property type="term" value="P:fatty acid beta-oxidation, unsaturated, even number, reductase/isomerase pathway"/>
    <property type="evidence" value="ECO:0007669"/>
    <property type="project" value="TreeGrafter"/>
</dbReference>
<keyword evidence="9" id="KW-0411">Iron-sulfur</keyword>
<evidence type="ECO:0000256" key="2">
    <source>
        <dbReference type="ARBA" id="ARBA00001966"/>
    </source>
</evidence>
<organism evidence="12 13">
    <name type="scientific">Carbonactinospora thermoautotrophica</name>
    <dbReference type="NCBI Taxonomy" id="1469144"/>
    <lineage>
        <taxon>Bacteria</taxon>
        <taxon>Bacillati</taxon>
        <taxon>Actinomycetota</taxon>
        <taxon>Actinomycetes</taxon>
        <taxon>Kitasatosporales</taxon>
        <taxon>Carbonactinosporaceae</taxon>
        <taxon>Carbonactinospora</taxon>
    </lineage>
</organism>
<keyword evidence="7" id="KW-0560">Oxidoreductase</keyword>
<keyword evidence="5" id="KW-0288">FMN</keyword>